<reference evidence="5" key="4">
    <citation type="submission" date="2018-07" db="EMBL/GenBank/DDBJ databases">
        <authorList>
            <person name="Shah S."/>
            <person name="Brown T."/>
            <person name="Auld S."/>
            <person name="Bratton K."/>
            <person name="Narechania A."/>
            <person name="Mathema B."/>
            <person name="Gandhi N."/>
        </authorList>
    </citation>
    <scope>NUCLEOTIDE SEQUENCE</scope>
    <source>
        <strain evidence="5">32301_S10</strain>
    </source>
</reference>
<evidence type="ECO:0000313" key="10">
    <source>
        <dbReference type="Proteomes" id="UP000256381"/>
    </source>
</evidence>
<name>A0A0E8BA97_MYCTX</name>
<evidence type="ECO:0000313" key="9">
    <source>
        <dbReference type="Proteomes" id="UP000050139"/>
    </source>
</evidence>
<evidence type="ECO:0000313" key="1">
    <source>
        <dbReference type="EMBL" id="CFE56946.1"/>
    </source>
</evidence>
<protein>
    <submittedName>
        <fullName evidence="3">Uncharacterized protein</fullName>
    </submittedName>
</protein>
<evidence type="ECO:0000313" key="2">
    <source>
        <dbReference type="EMBL" id="CLW65965.1"/>
    </source>
</evidence>
<evidence type="ECO:0000313" key="5">
    <source>
        <dbReference type="EMBL" id="REQ54586.1"/>
    </source>
</evidence>
<evidence type="ECO:0000313" key="3">
    <source>
        <dbReference type="EMBL" id="COV17006.1"/>
    </source>
</evidence>
<reference evidence="6 7" key="2">
    <citation type="submission" date="2015-03" db="EMBL/GenBank/DDBJ databases">
        <authorList>
            <consortium name="Pathogen Informatics"/>
        </authorList>
    </citation>
    <scope>NUCLEOTIDE SEQUENCE [LARGE SCALE GENOMIC DNA]</scope>
    <source>
        <strain evidence="3 6">G09801536</strain>
        <strain evidence="1 7">H09601792</strain>
        <strain evidence="4 8">P00601463</strain>
    </source>
</reference>
<sequence length="64" mass="7041">MARADAESHKISDFDAILRLLAQGSQGSPRPASGLAAWAWAAQVVDEPIARQLGNLFQRAWFFE</sequence>
<gene>
    <name evidence="5" type="ORF">DSJ38_06150</name>
    <name evidence="3" type="ORF">ERS007679_01213</name>
    <name evidence="1" type="ORF">ERS007688_02567</name>
    <name evidence="4" type="ORF">ERS007741_01934</name>
    <name evidence="2" type="ORF">ERS094118_03017</name>
</gene>
<evidence type="ECO:0000313" key="6">
    <source>
        <dbReference type="Proteomes" id="UP000045842"/>
    </source>
</evidence>
<proteinExistence type="predicted"/>
<dbReference type="EMBL" id="CFOH01000441">
    <property type="protein sequence ID" value="CFE56946.1"/>
    <property type="molecule type" value="Genomic_DNA"/>
</dbReference>
<dbReference type="Proteomes" id="UP000045842">
    <property type="component" value="Unassembled WGS sequence"/>
</dbReference>
<evidence type="ECO:0000313" key="7">
    <source>
        <dbReference type="Proteomes" id="UP000046947"/>
    </source>
</evidence>
<reference evidence="2 9" key="1">
    <citation type="submission" date="2015-03" db="EMBL/GenBank/DDBJ databases">
        <authorList>
            <consortium name="Pathogen Informatics"/>
            <person name="Murphy D."/>
        </authorList>
    </citation>
    <scope>NUCLEOTIDE SEQUENCE [LARGE SCALE GENOMIC DNA]</scope>
    <source>
        <strain evidence="2 9">0268S</strain>
    </source>
</reference>
<accession>A0A0E8BA97</accession>
<dbReference type="AlphaFoldDB" id="A0A0E8BA97"/>
<dbReference type="Proteomes" id="UP000050139">
    <property type="component" value="Unassembled WGS sequence"/>
</dbReference>
<dbReference type="Proteomes" id="UP000048600">
    <property type="component" value="Unassembled WGS sequence"/>
</dbReference>
<organism evidence="3 6">
    <name type="scientific">Mycobacterium tuberculosis</name>
    <dbReference type="NCBI Taxonomy" id="1773"/>
    <lineage>
        <taxon>Bacteria</taxon>
        <taxon>Bacillati</taxon>
        <taxon>Actinomycetota</taxon>
        <taxon>Actinomycetes</taxon>
        <taxon>Mycobacteriales</taxon>
        <taxon>Mycobacteriaceae</taxon>
        <taxon>Mycobacterium</taxon>
        <taxon>Mycobacterium tuberculosis complex</taxon>
    </lineage>
</organism>
<dbReference type="EMBL" id="COPH01000025">
    <property type="protein sequence ID" value="CLW65965.1"/>
    <property type="molecule type" value="Genomic_DNA"/>
</dbReference>
<dbReference type="EMBL" id="QTBD01000092">
    <property type="protein sequence ID" value="REQ54586.1"/>
    <property type="molecule type" value="Genomic_DNA"/>
</dbReference>
<dbReference type="Proteomes" id="UP000256381">
    <property type="component" value="Unassembled WGS sequence"/>
</dbReference>
<dbReference type="EMBL" id="CHKL01000191">
    <property type="protein sequence ID" value="COW24275.1"/>
    <property type="molecule type" value="Genomic_DNA"/>
</dbReference>
<evidence type="ECO:0000313" key="8">
    <source>
        <dbReference type="Proteomes" id="UP000048600"/>
    </source>
</evidence>
<evidence type="ECO:0000313" key="4">
    <source>
        <dbReference type="EMBL" id="COW24275.1"/>
    </source>
</evidence>
<reference evidence="5 10" key="3">
    <citation type="journal article" date="2017" name="N. Engl. J. Med.">
        <title>Transmission of Extensively Drug-Resistant Tuberculosis in South Africa.</title>
        <authorList>
            <person name="Shah N.S."/>
            <person name="Auld S.C."/>
            <person name="Brust J.C."/>
            <person name="Mathema B."/>
            <person name="Ismail N."/>
            <person name="Moodley P."/>
            <person name="Mlisana K."/>
            <person name="Allana S."/>
            <person name="Campbell A."/>
            <person name="Mthiyane T."/>
            <person name="Morris N."/>
            <person name="Mpangase P."/>
            <person name="van der Meulen H."/>
            <person name="Omar S.V."/>
            <person name="Brown T.S."/>
            <person name="Narechania A."/>
            <person name="Shaskina E."/>
            <person name="Kapwata T."/>
            <person name="Kreiswirth B."/>
            <person name="Gandhi N.R."/>
        </authorList>
    </citation>
    <scope>NUCLEOTIDE SEQUENCE [LARGE SCALE GENOMIC DNA]</scope>
    <source>
        <strain evidence="5 10">32301_S10</strain>
    </source>
</reference>
<dbReference type="Proteomes" id="UP000046947">
    <property type="component" value="Unassembled WGS sequence"/>
</dbReference>
<dbReference type="EMBL" id="CSAD01000123">
    <property type="protein sequence ID" value="COV17006.1"/>
    <property type="molecule type" value="Genomic_DNA"/>
</dbReference>